<proteinExistence type="predicted"/>
<comment type="caution">
    <text evidence="1">The sequence shown here is derived from an EMBL/GenBank/DDBJ whole genome shotgun (WGS) entry which is preliminary data.</text>
</comment>
<gene>
    <name evidence="1" type="ORF">BDM02DRAFT_2511039</name>
</gene>
<evidence type="ECO:0000313" key="2">
    <source>
        <dbReference type="Proteomes" id="UP000886501"/>
    </source>
</evidence>
<dbReference type="Proteomes" id="UP000886501">
    <property type="component" value="Unassembled WGS sequence"/>
</dbReference>
<protein>
    <submittedName>
        <fullName evidence="1">Uncharacterized protein</fullName>
    </submittedName>
</protein>
<reference evidence="1" key="1">
    <citation type="submission" date="2019-10" db="EMBL/GenBank/DDBJ databases">
        <authorList>
            <consortium name="DOE Joint Genome Institute"/>
            <person name="Kuo A."/>
            <person name="Miyauchi S."/>
            <person name="Kiss E."/>
            <person name="Drula E."/>
            <person name="Kohler A."/>
            <person name="Sanchez-Garcia M."/>
            <person name="Andreopoulos B."/>
            <person name="Barry K.W."/>
            <person name="Bonito G."/>
            <person name="Buee M."/>
            <person name="Carver A."/>
            <person name="Chen C."/>
            <person name="Cichocki N."/>
            <person name="Clum A."/>
            <person name="Culley D."/>
            <person name="Crous P.W."/>
            <person name="Fauchery L."/>
            <person name="Girlanda M."/>
            <person name="Hayes R."/>
            <person name="Keri Z."/>
            <person name="Labutti K."/>
            <person name="Lipzen A."/>
            <person name="Lombard V."/>
            <person name="Magnuson J."/>
            <person name="Maillard F."/>
            <person name="Morin E."/>
            <person name="Murat C."/>
            <person name="Nolan M."/>
            <person name="Ohm R."/>
            <person name="Pangilinan J."/>
            <person name="Pereira M."/>
            <person name="Perotto S."/>
            <person name="Peter M."/>
            <person name="Riley R."/>
            <person name="Sitrit Y."/>
            <person name="Stielow B."/>
            <person name="Szollosi G."/>
            <person name="Zifcakova L."/>
            <person name="Stursova M."/>
            <person name="Spatafora J.W."/>
            <person name="Tedersoo L."/>
            <person name="Vaario L.-M."/>
            <person name="Yamada A."/>
            <person name="Yan M."/>
            <person name="Wang P."/>
            <person name="Xu J."/>
            <person name="Bruns T."/>
            <person name="Baldrian P."/>
            <person name="Vilgalys R."/>
            <person name="Henrissat B."/>
            <person name="Grigoriev I.V."/>
            <person name="Hibbett D."/>
            <person name="Nagy L.G."/>
            <person name="Martin F.M."/>
        </authorList>
    </citation>
    <scope>NUCLEOTIDE SEQUENCE</scope>
    <source>
        <strain evidence="1">P2</strain>
    </source>
</reference>
<keyword evidence="2" id="KW-1185">Reference proteome</keyword>
<reference evidence="1" key="2">
    <citation type="journal article" date="2020" name="Nat. Commun.">
        <title>Large-scale genome sequencing of mycorrhizal fungi provides insights into the early evolution of symbiotic traits.</title>
        <authorList>
            <person name="Miyauchi S."/>
            <person name="Kiss E."/>
            <person name="Kuo A."/>
            <person name="Drula E."/>
            <person name="Kohler A."/>
            <person name="Sanchez-Garcia M."/>
            <person name="Morin E."/>
            <person name="Andreopoulos B."/>
            <person name="Barry K.W."/>
            <person name="Bonito G."/>
            <person name="Buee M."/>
            <person name="Carver A."/>
            <person name="Chen C."/>
            <person name="Cichocki N."/>
            <person name="Clum A."/>
            <person name="Culley D."/>
            <person name="Crous P.W."/>
            <person name="Fauchery L."/>
            <person name="Girlanda M."/>
            <person name="Hayes R.D."/>
            <person name="Keri Z."/>
            <person name="LaButti K."/>
            <person name="Lipzen A."/>
            <person name="Lombard V."/>
            <person name="Magnuson J."/>
            <person name="Maillard F."/>
            <person name="Murat C."/>
            <person name="Nolan M."/>
            <person name="Ohm R.A."/>
            <person name="Pangilinan J."/>
            <person name="Pereira M.F."/>
            <person name="Perotto S."/>
            <person name="Peter M."/>
            <person name="Pfister S."/>
            <person name="Riley R."/>
            <person name="Sitrit Y."/>
            <person name="Stielow J.B."/>
            <person name="Szollosi G."/>
            <person name="Zifcakova L."/>
            <person name="Stursova M."/>
            <person name="Spatafora J.W."/>
            <person name="Tedersoo L."/>
            <person name="Vaario L.M."/>
            <person name="Yamada A."/>
            <person name="Yan M."/>
            <person name="Wang P."/>
            <person name="Xu J."/>
            <person name="Bruns T."/>
            <person name="Baldrian P."/>
            <person name="Vilgalys R."/>
            <person name="Dunand C."/>
            <person name="Henrissat B."/>
            <person name="Grigoriev I.V."/>
            <person name="Hibbett D."/>
            <person name="Nagy L.G."/>
            <person name="Martin F.M."/>
        </authorList>
    </citation>
    <scope>NUCLEOTIDE SEQUENCE</scope>
    <source>
        <strain evidence="1">P2</strain>
    </source>
</reference>
<dbReference type="EMBL" id="MU118622">
    <property type="protein sequence ID" value="KAF9642186.1"/>
    <property type="molecule type" value="Genomic_DNA"/>
</dbReference>
<name>A0ACB6YXN0_THEGA</name>
<organism evidence="1 2">
    <name type="scientific">Thelephora ganbajun</name>
    <name type="common">Ganba fungus</name>
    <dbReference type="NCBI Taxonomy" id="370292"/>
    <lineage>
        <taxon>Eukaryota</taxon>
        <taxon>Fungi</taxon>
        <taxon>Dikarya</taxon>
        <taxon>Basidiomycota</taxon>
        <taxon>Agaricomycotina</taxon>
        <taxon>Agaricomycetes</taxon>
        <taxon>Thelephorales</taxon>
        <taxon>Thelephoraceae</taxon>
        <taxon>Thelephora</taxon>
    </lineage>
</organism>
<sequence length="234" mass="25904">MKDETVVVLDLKSGIPRLTIDTGMKVYAVGMAGSAVVVVGEGKIVTWSLPAGNDVLDPRANVNDIILTTTFNHPPFSDWQSTPTTSVSPDLRRIVMVERGTVGAGYHLRIYDVLTGQCLASAEVGFDGHPYFTLDGREVWYTGGLSGWKIIADDKSDIIRLEHLLGFPSQGLPWQSSCRYEVTNGGWVLSHGEKRLLWLPPSWQSHYLNKRWSGRFLVLLGGELPEPVILELEE</sequence>
<accession>A0ACB6YXN0</accession>
<evidence type="ECO:0000313" key="1">
    <source>
        <dbReference type="EMBL" id="KAF9642186.1"/>
    </source>
</evidence>